<evidence type="ECO:0000313" key="1">
    <source>
        <dbReference type="EMBL" id="KKU85960.1"/>
    </source>
</evidence>
<evidence type="ECO:0000313" key="2">
    <source>
        <dbReference type="Proteomes" id="UP000034739"/>
    </source>
</evidence>
<protein>
    <submittedName>
        <fullName evidence="1">Uncharacterized protein</fullName>
    </submittedName>
</protein>
<proteinExistence type="predicted"/>
<dbReference type="EMBL" id="LCOY01000065">
    <property type="protein sequence ID" value="KKU85960.1"/>
    <property type="molecule type" value="Genomic_DNA"/>
</dbReference>
<dbReference type="AlphaFoldDB" id="A0A0G1WUT9"/>
<dbReference type="Proteomes" id="UP000034739">
    <property type="component" value="Unassembled WGS sequence"/>
</dbReference>
<name>A0A0G1WUT9_9BACT</name>
<reference evidence="1 2" key="1">
    <citation type="journal article" date="2015" name="Nature">
        <title>rRNA introns, odd ribosomes, and small enigmatic genomes across a large radiation of phyla.</title>
        <authorList>
            <person name="Brown C.T."/>
            <person name="Hug L.A."/>
            <person name="Thomas B.C."/>
            <person name="Sharon I."/>
            <person name="Castelle C.J."/>
            <person name="Singh A."/>
            <person name="Wilkins M.J."/>
            <person name="Williams K.H."/>
            <person name="Banfield J.F."/>
        </authorList>
    </citation>
    <scope>NUCLEOTIDE SEQUENCE [LARGE SCALE GENOMIC DNA]</scope>
</reference>
<accession>A0A0G1WUT9</accession>
<gene>
    <name evidence="1" type="ORF">UY16_C0065G0003</name>
</gene>
<sequence>MPAKEEPNDLQRLESAMFPDGFIEKLRAYTADRDRLYQELVAAGMDSHQPIPEDLQQELLAKHGLLNSL</sequence>
<organism evidence="1 2">
    <name type="scientific">Candidatus Gottesmanbacteria bacterium GW2011_GWA2_47_9</name>
    <dbReference type="NCBI Taxonomy" id="1618445"/>
    <lineage>
        <taxon>Bacteria</taxon>
        <taxon>Candidatus Gottesmaniibacteriota</taxon>
    </lineage>
</organism>
<comment type="caution">
    <text evidence="1">The sequence shown here is derived from an EMBL/GenBank/DDBJ whole genome shotgun (WGS) entry which is preliminary data.</text>
</comment>